<reference evidence="7 8" key="1">
    <citation type="submission" date="2017-08" db="EMBL/GenBank/DDBJ databases">
        <title>Reclassification of Bisgaard taxon 37 and 44.</title>
        <authorList>
            <person name="Christensen H."/>
        </authorList>
    </citation>
    <scope>NUCLEOTIDE SEQUENCE [LARGE SCALE GENOMIC DNA]</scope>
    <source>
        <strain evidence="7 8">111</strain>
    </source>
</reference>
<keyword evidence="1 4" id="KW-0645">Protease</keyword>
<evidence type="ECO:0000259" key="6">
    <source>
        <dbReference type="Pfam" id="PF00082"/>
    </source>
</evidence>
<feature type="active site" description="Charge relay system" evidence="4">
    <location>
        <position position="248"/>
    </location>
</feature>
<organism evidence="7 8">
    <name type="scientific">Psittacicella hinzii</name>
    <dbReference type="NCBI Taxonomy" id="2028575"/>
    <lineage>
        <taxon>Bacteria</taxon>
        <taxon>Pseudomonadati</taxon>
        <taxon>Pseudomonadota</taxon>
        <taxon>Gammaproteobacteria</taxon>
        <taxon>Pasteurellales</taxon>
        <taxon>Psittacicellaceae</taxon>
        <taxon>Psittacicella</taxon>
    </lineage>
</organism>
<comment type="similarity">
    <text evidence="4">Belongs to the peptidase S8 family.</text>
</comment>
<keyword evidence="8" id="KW-1185">Reference proteome</keyword>
<protein>
    <recommendedName>
        <fullName evidence="6">Peptidase S8/S53 domain-containing protein</fullName>
    </recommendedName>
</protein>
<proteinExistence type="inferred from homology"/>
<dbReference type="InterPro" id="IPR023828">
    <property type="entry name" value="Peptidase_S8_Ser-AS"/>
</dbReference>
<evidence type="ECO:0000256" key="4">
    <source>
        <dbReference type="PROSITE-ProRule" id="PRU01240"/>
    </source>
</evidence>
<keyword evidence="2 4" id="KW-0378">Hydrolase</keyword>
<dbReference type="Pfam" id="PF00082">
    <property type="entry name" value="Peptidase_S8"/>
    <property type="match status" value="1"/>
</dbReference>
<feature type="active site" description="Charge relay system" evidence="4">
    <location>
        <position position="491"/>
    </location>
</feature>
<name>A0A3A1YDI4_9GAMM</name>
<dbReference type="PRINTS" id="PR00723">
    <property type="entry name" value="SUBTILISIN"/>
</dbReference>
<dbReference type="OrthoDB" id="5360469at2"/>
<gene>
    <name evidence="7" type="ORF">CKF58_06805</name>
</gene>
<dbReference type="SUPFAM" id="SSF103515">
    <property type="entry name" value="Autotransporter"/>
    <property type="match status" value="1"/>
</dbReference>
<evidence type="ECO:0000256" key="5">
    <source>
        <dbReference type="SAM" id="MobiDB-lite"/>
    </source>
</evidence>
<dbReference type="GO" id="GO:0006508">
    <property type="term" value="P:proteolysis"/>
    <property type="evidence" value="ECO:0007669"/>
    <property type="project" value="UniProtKB-KW"/>
</dbReference>
<dbReference type="InterPro" id="IPR036709">
    <property type="entry name" value="Autotransporte_beta_dom_sf"/>
</dbReference>
<evidence type="ECO:0000313" key="7">
    <source>
        <dbReference type="EMBL" id="RIY35309.1"/>
    </source>
</evidence>
<dbReference type="InterPro" id="IPR036852">
    <property type="entry name" value="Peptidase_S8/S53_dom_sf"/>
</dbReference>
<dbReference type="SUPFAM" id="SSF52743">
    <property type="entry name" value="Subtilisin-like"/>
    <property type="match status" value="1"/>
</dbReference>
<dbReference type="PROSITE" id="PS00138">
    <property type="entry name" value="SUBTILASE_SER"/>
    <property type="match status" value="1"/>
</dbReference>
<evidence type="ECO:0000313" key="8">
    <source>
        <dbReference type="Proteomes" id="UP000265916"/>
    </source>
</evidence>
<dbReference type="Proteomes" id="UP000265916">
    <property type="component" value="Unassembled WGS sequence"/>
</dbReference>
<sequence>MGLLVVCSWCAWFHPDRDSYMRFPKLNRLNASIAAIFSASVLTACGGGGGSGGSSYSSASASGSALTLTSTSTVTSTTTGSTSSDVNASASSATSTYFGQSTALNRVANTAFTNAQTANKKAYDYERAASSNLTLTYWPTTTIGTTKVGYNYNTLYIQGLLPVLGFKNTAGYYLPISSASTTKMNKTATLSKSEQNFNGSGVSVVMIDGTFNASHAGFKKIPTEIALPASIAYTDANSRKILGLEEDHGTKVGLIIAANRSSSYAGLTPDVNLYYTQLTNGVAVGGLGDVYKTIYNTAKPAVVSNAYIIGDANESGTGFASAQAGLVNITAKSDTPLFVFSTGNLNATEWLTVQYQADPSIASSSQWSDLNYGQSLGSNSSLAKLLDTNANVSNAIIAVTGYSYNPNNDIGATVNTTKNTIGGTTLDTNVTKSSTTSFTTNDIISGYASGASSLSRATNCGVAKWSCIAAAFNYKIAAYTTSGSKDFNGTSAAAPQVTAIAAMVKQQFDWMTAKQLKTTLLTTAYDVGEAGVDEVFGWGIVDAGMALNGPAAFVFGDFKANLSNTKKRYYFNNNITGGNGLYVYGASTYDQLVLTGSNNTYTGNTVVNSGALILQDKYSAGISSTATGNNSVSLASNISVNSKGALYAYNAKVANLTNNGYTQLSNVTVTGDLVNKENATLAVDLSKGATVKGSAKVNGTLALVNTGSYVKTNRTTQVTVLTANNLSGNFSNIYSDYSGSALVNYSLYQNSTSVVVSIKASSATSYAATTTSLTSADISVATVGAQQLDKLFAAANAYATSQVATNGEAIITSSEETPALTSSYYGNQDLSSVAVGSAKTEVSLTSAVDTGTSDTTLISLTSTDSTATSTASTNALTTADVSATSLTNVQVNANTTSFNSTTNASLSTNTTNSTVNLTSTDSSALTTSTTAVTGATASTASSTSAASGVTLTATDASVAAAAALIQSMNTAQVNALMLRTAGTLYNNVQQAVEQETRSRVLDFASTVLNRFTSDDNSFHTYVKYDYARNDWERSSTAIKGRYNGNSETAGFHTRLIGDYNLGLAVYSGWGKWAEGNDYVDRNYTAGYADVKTYGAMVSLGASYKNSFIGATLFGNYHKYEVTRTTLTDADQRANFSSTSLGLDLRAGYLLAGNGLEYGNGLILEGGITNVFKHQKGFKEHAQNDTSKYVSLDVQSRNNYKMFGQIQLRGYAAFTTFGLASRVDASLGFETKLLGSKERIKLRDGNNVGQVFKSDFLARLSLGYAINLTDALKIRLSGNYEKASDWQQKRVGLTLDYAL</sequence>
<feature type="active site" description="Charge relay system" evidence="4">
    <location>
        <position position="208"/>
    </location>
</feature>
<dbReference type="InterPro" id="IPR015500">
    <property type="entry name" value="Peptidase_S8_subtilisin-rel"/>
</dbReference>
<feature type="domain" description="Peptidase S8/S53" evidence="6">
    <location>
        <begin position="199"/>
        <end position="539"/>
    </location>
</feature>
<evidence type="ECO:0000256" key="2">
    <source>
        <dbReference type="ARBA" id="ARBA00022801"/>
    </source>
</evidence>
<dbReference type="GO" id="GO:0004252">
    <property type="term" value="F:serine-type endopeptidase activity"/>
    <property type="evidence" value="ECO:0007669"/>
    <property type="project" value="UniProtKB-UniRule"/>
</dbReference>
<dbReference type="Gene3D" id="3.40.50.200">
    <property type="entry name" value="Peptidase S8/S53 domain"/>
    <property type="match status" value="1"/>
</dbReference>
<feature type="region of interest" description="Disordered" evidence="5">
    <location>
        <begin position="897"/>
        <end position="920"/>
    </location>
</feature>
<dbReference type="EMBL" id="NRJG01000138">
    <property type="protein sequence ID" value="RIY35309.1"/>
    <property type="molecule type" value="Genomic_DNA"/>
</dbReference>
<keyword evidence="3 4" id="KW-0720">Serine protease</keyword>
<dbReference type="InterPro" id="IPR000209">
    <property type="entry name" value="Peptidase_S8/S53_dom"/>
</dbReference>
<dbReference type="PROSITE" id="PS51892">
    <property type="entry name" value="SUBTILASE"/>
    <property type="match status" value="1"/>
</dbReference>
<comment type="caution">
    <text evidence="7">The sequence shown here is derived from an EMBL/GenBank/DDBJ whole genome shotgun (WGS) entry which is preliminary data.</text>
</comment>
<accession>A0A3A1YDI4</accession>
<evidence type="ECO:0000256" key="3">
    <source>
        <dbReference type="ARBA" id="ARBA00022825"/>
    </source>
</evidence>
<evidence type="ECO:0000256" key="1">
    <source>
        <dbReference type="ARBA" id="ARBA00022670"/>
    </source>
</evidence>